<evidence type="ECO:0000313" key="3">
    <source>
        <dbReference type="Proteomes" id="UP000252770"/>
    </source>
</evidence>
<feature type="domain" description="Transcription regulator AsnC/Lrp ligand binding" evidence="1">
    <location>
        <begin position="7"/>
        <end position="75"/>
    </location>
</feature>
<dbReference type="Gene3D" id="3.30.70.920">
    <property type="match status" value="1"/>
</dbReference>
<dbReference type="InterPro" id="IPR011008">
    <property type="entry name" value="Dimeric_a/b-barrel"/>
</dbReference>
<organism evidence="2 3">
    <name type="scientific">Desertihabitans brevis</name>
    <dbReference type="NCBI Taxonomy" id="2268447"/>
    <lineage>
        <taxon>Bacteria</taxon>
        <taxon>Bacillati</taxon>
        <taxon>Actinomycetota</taxon>
        <taxon>Actinomycetes</taxon>
        <taxon>Propionibacteriales</taxon>
        <taxon>Propionibacteriaceae</taxon>
        <taxon>Desertihabitans</taxon>
    </lineage>
</organism>
<dbReference type="AlphaFoldDB" id="A0A367Z0J2"/>
<gene>
    <name evidence="2" type="ORF">DT076_03045</name>
</gene>
<dbReference type="EMBL" id="QOUI01000001">
    <property type="protein sequence ID" value="RCK71407.1"/>
    <property type="molecule type" value="Genomic_DNA"/>
</dbReference>
<name>A0A367Z0J2_9ACTN</name>
<keyword evidence="3" id="KW-1185">Reference proteome</keyword>
<proteinExistence type="predicted"/>
<dbReference type="InterPro" id="IPR019887">
    <property type="entry name" value="Tscrpt_reg_AsnC/Lrp_C"/>
</dbReference>
<comment type="caution">
    <text evidence="2">The sequence shown here is derived from an EMBL/GenBank/DDBJ whole genome shotgun (WGS) entry which is preliminary data.</text>
</comment>
<accession>A0A367Z0J2</accession>
<protein>
    <submittedName>
        <fullName evidence="2">Lrp/AsnC family transcriptional regulator</fullName>
    </submittedName>
</protein>
<dbReference type="Proteomes" id="UP000252770">
    <property type="component" value="Unassembled WGS sequence"/>
</dbReference>
<reference evidence="2 3" key="1">
    <citation type="submission" date="2018-07" db="EMBL/GenBank/DDBJ databases">
        <title>Desertimonas flava gen. nov. sp. nov.</title>
        <authorList>
            <person name="Liu S."/>
        </authorList>
    </citation>
    <scope>NUCLEOTIDE SEQUENCE [LARGE SCALE GENOMIC DNA]</scope>
    <source>
        <strain evidence="2 3">16Sb5-5</strain>
    </source>
</reference>
<sequence>MSVQAYVLVQTGVGQAATVAERIRGLDGVRVARDVTGPYDVVVEVEVASMDDLGRLVVTGVQGIEGITRTVTCPVVHL</sequence>
<dbReference type="SUPFAM" id="SSF54909">
    <property type="entry name" value="Dimeric alpha+beta barrel"/>
    <property type="match status" value="1"/>
</dbReference>
<dbReference type="RefSeq" id="WP_114125108.1">
    <property type="nucleotide sequence ID" value="NZ_QOUI01000001.1"/>
</dbReference>
<evidence type="ECO:0000259" key="1">
    <source>
        <dbReference type="Pfam" id="PF01037"/>
    </source>
</evidence>
<evidence type="ECO:0000313" key="2">
    <source>
        <dbReference type="EMBL" id="RCK71407.1"/>
    </source>
</evidence>
<dbReference type="Pfam" id="PF01037">
    <property type="entry name" value="AsnC_trans_reg"/>
    <property type="match status" value="1"/>
</dbReference>